<name>A0A4C1Z5D0_EUMVA</name>
<dbReference type="InterPro" id="IPR001888">
    <property type="entry name" value="Transposase_1"/>
</dbReference>
<evidence type="ECO:0000313" key="1">
    <source>
        <dbReference type="EMBL" id="GBP84031.1"/>
    </source>
</evidence>
<dbReference type="EMBL" id="BGZK01001655">
    <property type="protein sequence ID" value="GBP84031.1"/>
    <property type="molecule type" value="Genomic_DNA"/>
</dbReference>
<proteinExistence type="predicted"/>
<reference evidence="1 2" key="1">
    <citation type="journal article" date="2019" name="Commun. Biol.">
        <title>The bagworm genome reveals a unique fibroin gene that provides high tensile strength.</title>
        <authorList>
            <person name="Kono N."/>
            <person name="Nakamura H."/>
            <person name="Ohtoshi R."/>
            <person name="Tomita M."/>
            <person name="Numata K."/>
            <person name="Arakawa K."/>
        </authorList>
    </citation>
    <scope>NUCLEOTIDE SEQUENCE [LARGE SCALE GENOMIC DNA]</scope>
</reference>
<keyword evidence="1" id="KW-0489">Methyltransferase</keyword>
<evidence type="ECO:0000313" key="2">
    <source>
        <dbReference type="Proteomes" id="UP000299102"/>
    </source>
</evidence>
<dbReference type="GO" id="GO:0032259">
    <property type="term" value="P:methylation"/>
    <property type="evidence" value="ECO:0007669"/>
    <property type="project" value="UniProtKB-KW"/>
</dbReference>
<keyword evidence="2" id="KW-1185">Reference proteome</keyword>
<dbReference type="InterPro" id="IPR036397">
    <property type="entry name" value="RNaseH_sf"/>
</dbReference>
<dbReference type="Proteomes" id="UP000299102">
    <property type="component" value="Unassembled WGS sequence"/>
</dbReference>
<dbReference type="GO" id="GO:0008168">
    <property type="term" value="F:methyltransferase activity"/>
    <property type="evidence" value="ECO:0007669"/>
    <property type="project" value="UniProtKB-KW"/>
</dbReference>
<gene>
    <name evidence="1" type="primary">SETMAR</name>
    <name evidence="1" type="ORF">EVAR_56879_1</name>
</gene>
<keyword evidence="1" id="KW-0808">Transferase</keyword>
<dbReference type="OrthoDB" id="616263at2759"/>
<dbReference type="Pfam" id="PF01359">
    <property type="entry name" value="Transposase_1"/>
    <property type="match status" value="1"/>
</dbReference>
<accession>A0A4C1Z5D0</accession>
<dbReference type="AlphaFoldDB" id="A0A4C1Z5D0"/>
<sequence>MNRLMIDDGDEKWITYDKNVGKISWSKGKQAPQPIAEPGLTRNKLMLSLRWDLKGIIHYELLTPGKTRNNSFRISTANS</sequence>
<dbReference type="Gene3D" id="3.30.420.10">
    <property type="entry name" value="Ribonuclease H-like superfamily/Ribonuclease H"/>
    <property type="match status" value="1"/>
</dbReference>
<comment type="caution">
    <text evidence="1">The sequence shown here is derived from an EMBL/GenBank/DDBJ whole genome shotgun (WGS) entry which is preliminary data.</text>
</comment>
<dbReference type="GO" id="GO:0003676">
    <property type="term" value="F:nucleic acid binding"/>
    <property type="evidence" value="ECO:0007669"/>
    <property type="project" value="InterPro"/>
</dbReference>
<protein>
    <submittedName>
        <fullName evidence="1">Histone-lysine N-methyltransferase SETMAR</fullName>
    </submittedName>
</protein>
<organism evidence="1 2">
    <name type="scientific">Eumeta variegata</name>
    <name type="common">Bagworm moth</name>
    <name type="synonym">Eumeta japonica</name>
    <dbReference type="NCBI Taxonomy" id="151549"/>
    <lineage>
        <taxon>Eukaryota</taxon>
        <taxon>Metazoa</taxon>
        <taxon>Ecdysozoa</taxon>
        <taxon>Arthropoda</taxon>
        <taxon>Hexapoda</taxon>
        <taxon>Insecta</taxon>
        <taxon>Pterygota</taxon>
        <taxon>Neoptera</taxon>
        <taxon>Endopterygota</taxon>
        <taxon>Lepidoptera</taxon>
        <taxon>Glossata</taxon>
        <taxon>Ditrysia</taxon>
        <taxon>Tineoidea</taxon>
        <taxon>Psychidae</taxon>
        <taxon>Oiketicinae</taxon>
        <taxon>Eumeta</taxon>
    </lineage>
</organism>